<dbReference type="KEGG" id="ctp:CTRG_04012"/>
<dbReference type="Pfam" id="PF23565">
    <property type="entry name" value="ARM_TANGO6"/>
    <property type="match status" value="1"/>
</dbReference>
<dbReference type="InterPro" id="IPR057407">
    <property type="entry name" value="HEAT_TANGO6"/>
</dbReference>
<dbReference type="PANTHER" id="PTHR20959">
    <property type="entry name" value="TRANSPORT AND GOLGI ORGANIZATION PROTEIN 6 FAMILY MEMBER"/>
    <property type="match status" value="1"/>
</dbReference>
<dbReference type="VEuPathDB" id="FungiDB:CTRG_04012"/>
<dbReference type="EMBL" id="GG692399">
    <property type="protein sequence ID" value="EER32341.1"/>
    <property type="molecule type" value="Genomic_DNA"/>
</dbReference>
<feature type="region of interest" description="Disordered" evidence="2">
    <location>
        <begin position="609"/>
        <end position="631"/>
    </location>
</feature>
<comment type="similarity">
    <text evidence="1">Belongs to the Tango6 family.</text>
</comment>
<keyword evidence="7" id="KW-1185">Reference proteome</keyword>
<dbReference type="SUPFAM" id="SSF48371">
    <property type="entry name" value="ARM repeat"/>
    <property type="match status" value="1"/>
</dbReference>
<dbReference type="InterPro" id="IPR011989">
    <property type="entry name" value="ARM-like"/>
</dbReference>
<dbReference type="GeneID" id="8296990"/>
<dbReference type="InterPro" id="IPR039600">
    <property type="entry name" value="TANGO6/Rtp1"/>
</dbReference>
<evidence type="ECO:0000256" key="1">
    <source>
        <dbReference type="ARBA" id="ARBA00005724"/>
    </source>
</evidence>
<feature type="compositionally biased region" description="Basic and acidic residues" evidence="2">
    <location>
        <begin position="1"/>
        <end position="13"/>
    </location>
</feature>
<feature type="domain" description="TANGO6 HEAT repeat" evidence="5">
    <location>
        <begin position="291"/>
        <end position="538"/>
    </location>
</feature>
<dbReference type="eggNOG" id="KOG4653">
    <property type="taxonomic scope" value="Eukaryota"/>
</dbReference>
<dbReference type="Pfam" id="PF10363">
    <property type="entry name" value="RTP1_C1"/>
    <property type="match status" value="1"/>
</dbReference>
<dbReference type="PANTHER" id="PTHR20959:SF1">
    <property type="entry name" value="TRANSPORT AND GOLGI ORGANIZATION PROTEIN 6 HOMOLOG"/>
    <property type="match status" value="1"/>
</dbReference>
<dbReference type="OrthoDB" id="39591at2759"/>
<evidence type="ECO:0000259" key="4">
    <source>
        <dbReference type="Pfam" id="PF10363"/>
    </source>
</evidence>
<dbReference type="RefSeq" id="XP_002549715.1">
    <property type="nucleotide sequence ID" value="XM_002549669.1"/>
</dbReference>
<feature type="domain" description="RNA polymerase II assembly factor Rtp1 C-terminal" evidence="3">
    <location>
        <begin position="917"/>
        <end position="946"/>
    </location>
</feature>
<dbReference type="GO" id="GO:0009306">
    <property type="term" value="P:protein secretion"/>
    <property type="evidence" value="ECO:0007669"/>
    <property type="project" value="TreeGrafter"/>
</dbReference>
<organism evidence="6 7">
    <name type="scientific">Candida tropicalis (strain ATCC MYA-3404 / T1)</name>
    <name type="common">Yeast</name>
    <dbReference type="NCBI Taxonomy" id="294747"/>
    <lineage>
        <taxon>Eukaryota</taxon>
        <taxon>Fungi</taxon>
        <taxon>Dikarya</taxon>
        <taxon>Ascomycota</taxon>
        <taxon>Saccharomycotina</taxon>
        <taxon>Pichiomycetes</taxon>
        <taxon>Debaryomycetaceae</taxon>
        <taxon>Candida/Lodderomyces clade</taxon>
        <taxon>Candida</taxon>
    </lineage>
</organism>
<accession>C5MCR1</accession>
<evidence type="ECO:0008006" key="8">
    <source>
        <dbReference type="Google" id="ProtNLM"/>
    </source>
</evidence>
<name>C5MCR1_CANTT</name>
<dbReference type="InterPro" id="IPR019414">
    <property type="entry name" value="Rtp1_C2"/>
</dbReference>
<dbReference type="HOGENOM" id="CLU_006300_1_0_1"/>
<evidence type="ECO:0000259" key="5">
    <source>
        <dbReference type="Pfam" id="PF23565"/>
    </source>
</evidence>
<dbReference type="Proteomes" id="UP000002037">
    <property type="component" value="Unassembled WGS sequence"/>
</dbReference>
<dbReference type="Pfam" id="PF10304">
    <property type="entry name" value="RTP1_C2"/>
    <property type="match status" value="1"/>
</dbReference>
<feature type="compositionally biased region" description="Acidic residues" evidence="2">
    <location>
        <begin position="617"/>
        <end position="631"/>
    </location>
</feature>
<evidence type="ECO:0000313" key="6">
    <source>
        <dbReference type="EMBL" id="EER32341.1"/>
    </source>
</evidence>
<feature type="domain" description="RNA polymerase II assembly factor Rtp1 C-terminal" evidence="4">
    <location>
        <begin position="711"/>
        <end position="821"/>
    </location>
</feature>
<sequence length="949" mass="108063">MSPPKIEEIDNHSDTNVTVSKPKKNPFATRPKKVTVKRTVDEAYPQRKGLNKPQFKPTKPIDILFDKLQKQIDLPYDKLNIDELYNRFQLSGPDDSLVKRYVVVERLLDELLEIQRLSMNVPQTDDKNLMAISLHDIKTFSKLVNLIIIHGIYPPLNVFRIGVEFEKRQLKNISDSKKTIKLDTLPRDNIEYIEKLLVLVYDKFSRLFSYKSDVADLLFKGTGFTDFLIVAMTLITVPNFNSSHIDISKVESLASTFELFQIYTLIMASSSPQQFKRFVMSRLELLHYSRSDGLLTLVEFVLGLRDQEEINIEKFEHVSNVVLSKPKSVDARSYFTSVGAQIYNLLININRPTITSCVSFVLEKLWQRNKSVASDFVLKKIWENFNPSPREVEILVTEADLNNSINVILSLTKKGMEPDLYQAVIEPIILPLWGYYLFLKQNKKPFGIISDILTSYFTIMKDFDSDNIAGLLIIAKNLLYEHGEDWKYEIGDNDLVQIVQIKPEFTSTSKKTKVNKFIDSLDFACESLINLLQELDDSLIQKLFVSILKSWLNKDKVILGGDEPNPFLMLVDLRLLESIGEKFKDKLATNPIDMLQLVDSFLGSSKAISSDDRMQEVDSDDEDDDNEEGDDEAQSILPVLLQLLSAILSENDIIVDDQCSEVLSNIMKSLLALESTNAAAGALRTRIQDLVSGNHALSADNELDNQRQILSRAITSLNDPLVPIRAHGLYLLRQLVEKKSTVTTLDFVINLHLVQLKDPEPFIYLNVIKGLENLLEWDKVGVLQKLCKMYSNDDDEGDTDLDERVKIGEVLLRFIKHENELFGGESAELIINAVMKLIRKVGNEERDHRLDMSALSILGECVTSNIFAVNINEVLDCCIGVLDLEKSSIIRRAAIVVIHDVLVALSEKENIEFPADYRDRVKTALGYTAEFDKDYLTKEHAKKVLTYFE</sequence>
<evidence type="ECO:0000259" key="3">
    <source>
        <dbReference type="Pfam" id="PF10304"/>
    </source>
</evidence>
<gene>
    <name evidence="6" type="ORF">CTRG_04012</name>
</gene>
<reference evidence="6 7" key="1">
    <citation type="journal article" date="2009" name="Nature">
        <title>Evolution of pathogenicity and sexual reproduction in eight Candida genomes.</title>
        <authorList>
            <person name="Butler G."/>
            <person name="Rasmussen M.D."/>
            <person name="Lin M.F."/>
            <person name="Santos M.A."/>
            <person name="Sakthikumar S."/>
            <person name="Munro C.A."/>
            <person name="Rheinbay E."/>
            <person name="Grabherr M."/>
            <person name="Forche A."/>
            <person name="Reedy J.L."/>
            <person name="Agrafioti I."/>
            <person name="Arnaud M.B."/>
            <person name="Bates S."/>
            <person name="Brown A.J."/>
            <person name="Brunke S."/>
            <person name="Costanzo M.C."/>
            <person name="Fitzpatrick D.A."/>
            <person name="de Groot P.W."/>
            <person name="Harris D."/>
            <person name="Hoyer L.L."/>
            <person name="Hube B."/>
            <person name="Klis F.M."/>
            <person name="Kodira C."/>
            <person name="Lennard N."/>
            <person name="Logue M.E."/>
            <person name="Martin R."/>
            <person name="Neiman A.M."/>
            <person name="Nikolaou E."/>
            <person name="Quail M.A."/>
            <person name="Quinn J."/>
            <person name="Santos M.C."/>
            <person name="Schmitzberger F.F."/>
            <person name="Sherlock G."/>
            <person name="Shah P."/>
            <person name="Silverstein K.A."/>
            <person name="Skrzypek M.S."/>
            <person name="Soll D."/>
            <person name="Staggs R."/>
            <person name="Stansfield I."/>
            <person name="Stumpf M.P."/>
            <person name="Sudbery P.E."/>
            <person name="Srikantha T."/>
            <person name="Zeng Q."/>
            <person name="Berman J."/>
            <person name="Berriman M."/>
            <person name="Heitman J."/>
            <person name="Gow N.A."/>
            <person name="Lorenz M.C."/>
            <person name="Birren B.W."/>
            <person name="Kellis M."/>
            <person name="Cuomo C.A."/>
        </authorList>
    </citation>
    <scope>NUCLEOTIDE SEQUENCE [LARGE SCALE GENOMIC DNA]</scope>
    <source>
        <strain evidence="7">ATCC MYA-3404 / T1</strain>
    </source>
</reference>
<dbReference type="Gene3D" id="1.25.10.10">
    <property type="entry name" value="Leucine-rich Repeat Variant"/>
    <property type="match status" value="1"/>
</dbReference>
<protein>
    <recommendedName>
        <fullName evidence="8">RNA polymerase II assembly factor Rtp1 C-terminal domain-containing protein</fullName>
    </recommendedName>
</protein>
<proteinExistence type="inferred from homology"/>
<dbReference type="InterPro" id="IPR016024">
    <property type="entry name" value="ARM-type_fold"/>
</dbReference>
<dbReference type="InterPro" id="IPR019451">
    <property type="entry name" value="Rtp1_C1"/>
</dbReference>
<evidence type="ECO:0000256" key="2">
    <source>
        <dbReference type="SAM" id="MobiDB-lite"/>
    </source>
</evidence>
<evidence type="ECO:0000313" key="7">
    <source>
        <dbReference type="Proteomes" id="UP000002037"/>
    </source>
</evidence>
<feature type="region of interest" description="Disordered" evidence="2">
    <location>
        <begin position="1"/>
        <end position="32"/>
    </location>
</feature>
<dbReference type="AlphaFoldDB" id="C5MCR1"/>